<proteinExistence type="predicted"/>
<accession>A0A1H8KDE2</accession>
<name>A0A1H8KDE2_9ACTN</name>
<protein>
    <submittedName>
        <fullName evidence="2">Uncharacterized protein</fullName>
    </submittedName>
</protein>
<keyword evidence="1" id="KW-1133">Transmembrane helix</keyword>
<dbReference type="RefSeq" id="WP_091106183.1">
    <property type="nucleotide sequence ID" value="NZ_FOBF01000059.1"/>
</dbReference>
<keyword evidence="1" id="KW-0812">Transmembrane</keyword>
<dbReference type="AlphaFoldDB" id="A0A1H8KDE2"/>
<dbReference type="STRING" id="46177.SAMN05660976_08577"/>
<evidence type="ECO:0000256" key="1">
    <source>
        <dbReference type="SAM" id="Phobius"/>
    </source>
</evidence>
<gene>
    <name evidence="2" type="ORF">SAMN05660976_08577</name>
</gene>
<keyword evidence="3" id="KW-1185">Reference proteome</keyword>
<sequence length="77" mass="8792">MKVGALLLTTGLIVMAAEVWLAVTAPSFIILAVVLFALTAFTEYVVFTEWWPDLMHSRRQKAWIAHRERLIAGQRHE</sequence>
<organism evidence="2 3">
    <name type="scientific">Nonomuraea pusilla</name>
    <dbReference type="NCBI Taxonomy" id="46177"/>
    <lineage>
        <taxon>Bacteria</taxon>
        <taxon>Bacillati</taxon>
        <taxon>Actinomycetota</taxon>
        <taxon>Actinomycetes</taxon>
        <taxon>Streptosporangiales</taxon>
        <taxon>Streptosporangiaceae</taxon>
        <taxon>Nonomuraea</taxon>
    </lineage>
</organism>
<evidence type="ECO:0000313" key="2">
    <source>
        <dbReference type="EMBL" id="SEN90671.1"/>
    </source>
</evidence>
<dbReference type="Proteomes" id="UP000198953">
    <property type="component" value="Unassembled WGS sequence"/>
</dbReference>
<dbReference type="EMBL" id="FOBF01000059">
    <property type="protein sequence ID" value="SEN90671.1"/>
    <property type="molecule type" value="Genomic_DNA"/>
</dbReference>
<keyword evidence="1" id="KW-0472">Membrane</keyword>
<evidence type="ECO:0000313" key="3">
    <source>
        <dbReference type="Proteomes" id="UP000198953"/>
    </source>
</evidence>
<feature type="transmembrane region" description="Helical" evidence="1">
    <location>
        <begin position="26"/>
        <end position="51"/>
    </location>
</feature>
<reference evidence="2 3" key="1">
    <citation type="submission" date="2016-10" db="EMBL/GenBank/DDBJ databases">
        <authorList>
            <person name="de Groot N.N."/>
        </authorList>
    </citation>
    <scope>NUCLEOTIDE SEQUENCE [LARGE SCALE GENOMIC DNA]</scope>
    <source>
        <strain evidence="2 3">DSM 43357</strain>
    </source>
</reference>